<keyword evidence="23" id="KW-1185">Reference proteome</keyword>
<keyword evidence="13" id="KW-0472">Membrane</keyword>
<evidence type="ECO:0000313" key="23">
    <source>
        <dbReference type="Proteomes" id="UP000231279"/>
    </source>
</evidence>
<comment type="subcellular location">
    <subcellularLocation>
        <location evidence="1">Cell membrane</location>
    </subcellularLocation>
    <subcellularLocation>
        <location evidence="2">Membrane</location>
        <topology evidence="2">Single-pass type I membrane protein</topology>
    </subcellularLocation>
</comment>
<comment type="catalytic activity">
    <reaction evidence="16">
        <text>L-threonyl-[protein] + ATP = O-phospho-L-threonyl-[protein] + ADP + H(+)</text>
        <dbReference type="Rhea" id="RHEA:46608"/>
        <dbReference type="Rhea" id="RHEA-COMP:11060"/>
        <dbReference type="Rhea" id="RHEA-COMP:11605"/>
        <dbReference type="ChEBI" id="CHEBI:15378"/>
        <dbReference type="ChEBI" id="CHEBI:30013"/>
        <dbReference type="ChEBI" id="CHEBI:30616"/>
        <dbReference type="ChEBI" id="CHEBI:61977"/>
        <dbReference type="ChEBI" id="CHEBI:456216"/>
        <dbReference type="EC" id="2.7.11.1"/>
    </reaction>
</comment>
<feature type="compositionally biased region" description="Polar residues" evidence="20">
    <location>
        <begin position="28"/>
        <end position="39"/>
    </location>
</feature>
<dbReference type="PROSITE" id="PS00108">
    <property type="entry name" value="PROTEIN_KINASE_ST"/>
    <property type="match status" value="1"/>
</dbReference>
<keyword evidence="15" id="KW-0325">Glycoprotein</keyword>
<dbReference type="Proteomes" id="UP000231279">
    <property type="component" value="Unassembled WGS sequence"/>
</dbReference>
<dbReference type="Gene3D" id="3.30.200.20">
    <property type="entry name" value="Phosphorylase Kinase, domain 1"/>
    <property type="match status" value="1"/>
</dbReference>
<evidence type="ECO:0000256" key="8">
    <source>
        <dbReference type="ARBA" id="ARBA00022729"/>
    </source>
</evidence>
<evidence type="ECO:0000256" key="12">
    <source>
        <dbReference type="ARBA" id="ARBA00022989"/>
    </source>
</evidence>
<proteinExistence type="inferred from homology"/>
<dbReference type="InterPro" id="IPR050823">
    <property type="entry name" value="Plant_Ser_Thr_Prot_Kinase"/>
</dbReference>
<dbReference type="CDD" id="cd14066">
    <property type="entry name" value="STKc_IRAK"/>
    <property type="match status" value="1"/>
</dbReference>
<evidence type="ECO:0000256" key="9">
    <source>
        <dbReference type="ARBA" id="ARBA00022741"/>
    </source>
</evidence>
<dbReference type="AlphaFoldDB" id="A0A2G9GVX0"/>
<evidence type="ECO:0000256" key="2">
    <source>
        <dbReference type="ARBA" id="ARBA00004479"/>
    </source>
</evidence>
<keyword evidence="7" id="KW-0812">Transmembrane</keyword>
<keyword evidence="10 22" id="KW-0418">Kinase</keyword>
<dbReference type="GO" id="GO:0005886">
    <property type="term" value="C:plasma membrane"/>
    <property type="evidence" value="ECO:0007669"/>
    <property type="project" value="UniProtKB-SubCell"/>
</dbReference>
<evidence type="ECO:0000256" key="4">
    <source>
        <dbReference type="ARBA" id="ARBA00022475"/>
    </source>
</evidence>
<keyword evidence="5 19" id="KW-0723">Serine/threonine-protein kinase</keyword>
<gene>
    <name evidence="22" type="ORF">CDL12_17990</name>
</gene>
<evidence type="ECO:0000256" key="5">
    <source>
        <dbReference type="ARBA" id="ARBA00022527"/>
    </source>
</evidence>
<evidence type="ECO:0000256" key="18">
    <source>
        <dbReference type="PROSITE-ProRule" id="PRU10141"/>
    </source>
</evidence>
<comment type="caution">
    <text evidence="22">The sequence shown here is derived from an EMBL/GenBank/DDBJ whole genome shotgun (WGS) entry which is preliminary data.</text>
</comment>
<evidence type="ECO:0000256" key="11">
    <source>
        <dbReference type="ARBA" id="ARBA00022840"/>
    </source>
</evidence>
<feature type="region of interest" description="Disordered" evidence="20">
    <location>
        <begin position="1"/>
        <end position="39"/>
    </location>
</feature>
<evidence type="ECO:0000256" key="17">
    <source>
        <dbReference type="ARBA" id="ARBA00048679"/>
    </source>
</evidence>
<keyword evidence="14" id="KW-0675">Receptor</keyword>
<dbReference type="InterPro" id="IPR000719">
    <property type="entry name" value="Prot_kinase_dom"/>
</dbReference>
<keyword evidence="9 18" id="KW-0547">Nucleotide-binding</keyword>
<sequence>MGICLGSPSKSDRSVPGQGFGAKVAPGNSKQSSNLSNPKTHSGPFCDALLGSLNDDVSVSSNLKSFTFNELRNATKNFCPDSLIGEGGFGYVFKGWINEATLTSSKPGTGTVVAVKKLKAQSFQGHREWLTEVKYLGQLRHENLVKLIGYCSESKNRLLVYEFMPKGSLENHLFKKGVQPMAWATRMQIAIDIARGLSFLHSLDANIIYRDLKASNILIDSKFHAKLSDFGLARKGPSGDGTHVSTRVVGTMGYAAPEYVASGHLTSKSDVYSFGVVLLELLSGRRALGDETIGGTEGTLVDWAKQFLGDNRQFSRIMDTRLRGEYSKRGAQVACSLALRCLYNEPRNRPSMDEVLAELEQLQAIQNSPQAKLEHRVKTLSSHKPHSLA</sequence>
<evidence type="ECO:0000256" key="6">
    <source>
        <dbReference type="ARBA" id="ARBA00022679"/>
    </source>
</evidence>
<dbReference type="PANTHER" id="PTHR45621">
    <property type="entry name" value="OS01G0588500 PROTEIN-RELATED"/>
    <property type="match status" value="1"/>
</dbReference>
<evidence type="ECO:0000256" key="15">
    <source>
        <dbReference type="ARBA" id="ARBA00023180"/>
    </source>
</evidence>
<dbReference type="InterPro" id="IPR011009">
    <property type="entry name" value="Kinase-like_dom_sf"/>
</dbReference>
<dbReference type="GO" id="GO:0005524">
    <property type="term" value="F:ATP binding"/>
    <property type="evidence" value="ECO:0007669"/>
    <property type="project" value="UniProtKB-UniRule"/>
</dbReference>
<dbReference type="InterPro" id="IPR008271">
    <property type="entry name" value="Ser/Thr_kinase_AS"/>
</dbReference>
<comment type="similarity">
    <text evidence="19">Belongs to the protein kinase superfamily.</text>
</comment>
<evidence type="ECO:0000256" key="1">
    <source>
        <dbReference type="ARBA" id="ARBA00004236"/>
    </source>
</evidence>
<evidence type="ECO:0000256" key="3">
    <source>
        <dbReference type="ARBA" id="ARBA00012513"/>
    </source>
</evidence>
<name>A0A2G9GVX0_9LAMI</name>
<reference evidence="23" key="1">
    <citation type="journal article" date="2018" name="Gigascience">
        <title>Genome assembly of the Pink Ipe (Handroanthus impetiginosus, Bignoniaceae), a highly valued, ecologically keystone Neotropical timber forest tree.</title>
        <authorList>
            <person name="Silva-Junior O.B."/>
            <person name="Grattapaglia D."/>
            <person name="Novaes E."/>
            <person name="Collevatti R.G."/>
        </authorList>
    </citation>
    <scope>NUCLEOTIDE SEQUENCE [LARGE SCALE GENOMIC DNA]</scope>
    <source>
        <strain evidence="23">cv. UFG-1</strain>
    </source>
</reference>
<organism evidence="22 23">
    <name type="scientific">Handroanthus impetiginosus</name>
    <dbReference type="NCBI Taxonomy" id="429701"/>
    <lineage>
        <taxon>Eukaryota</taxon>
        <taxon>Viridiplantae</taxon>
        <taxon>Streptophyta</taxon>
        <taxon>Embryophyta</taxon>
        <taxon>Tracheophyta</taxon>
        <taxon>Spermatophyta</taxon>
        <taxon>Magnoliopsida</taxon>
        <taxon>eudicotyledons</taxon>
        <taxon>Gunneridae</taxon>
        <taxon>Pentapetalae</taxon>
        <taxon>asterids</taxon>
        <taxon>lamiids</taxon>
        <taxon>Lamiales</taxon>
        <taxon>Bignoniaceae</taxon>
        <taxon>Crescentiina</taxon>
        <taxon>Tabebuia alliance</taxon>
        <taxon>Handroanthus</taxon>
    </lineage>
</organism>
<dbReference type="GO" id="GO:0106310">
    <property type="term" value="F:protein serine kinase activity"/>
    <property type="evidence" value="ECO:0007669"/>
    <property type="project" value="RHEA"/>
</dbReference>
<dbReference type="SUPFAM" id="SSF56112">
    <property type="entry name" value="Protein kinase-like (PK-like)"/>
    <property type="match status" value="1"/>
</dbReference>
<comment type="catalytic activity">
    <reaction evidence="17">
        <text>L-seryl-[protein] + ATP = O-phospho-L-seryl-[protein] + ADP + H(+)</text>
        <dbReference type="Rhea" id="RHEA:17989"/>
        <dbReference type="Rhea" id="RHEA-COMP:9863"/>
        <dbReference type="Rhea" id="RHEA-COMP:11604"/>
        <dbReference type="ChEBI" id="CHEBI:15378"/>
        <dbReference type="ChEBI" id="CHEBI:29999"/>
        <dbReference type="ChEBI" id="CHEBI:30616"/>
        <dbReference type="ChEBI" id="CHEBI:83421"/>
        <dbReference type="ChEBI" id="CHEBI:456216"/>
        <dbReference type="EC" id="2.7.11.1"/>
    </reaction>
</comment>
<dbReference type="SMART" id="SM00220">
    <property type="entry name" value="S_TKc"/>
    <property type="match status" value="1"/>
</dbReference>
<feature type="binding site" evidence="18">
    <location>
        <position position="117"/>
    </location>
    <ligand>
        <name>ATP</name>
        <dbReference type="ChEBI" id="CHEBI:30616"/>
    </ligand>
</feature>
<keyword evidence="6 22" id="KW-0808">Transferase</keyword>
<keyword evidence="8" id="KW-0732">Signal</keyword>
<dbReference type="PROSITE" id="PS50011">
    <property type="entry name" value="PROTEIN_KINASE_DOM"/>
    <property type="match status" value="1"/>
</dbReference>
<dbReference type="OrthoDB" id="4062651at2759"/>
<dbReference type="GO" id="GO:0004674">
    <property type="term" value="F:protein serine/threonine kinase activity"/>
    <property type="evidence" value="ECO:0007669"/>
    <property type="project" value="UniProtKB-KW"/>
</dbReference>
<dbReference type="Pfam" id="PF07714">
    <property type="entry name" value="PK_Tyr_Ser-Thr"/>
    <property type="match status" value="1"/>
</dbReference>
<dbReference type="InterPro" id="IPR001245">
    <property type="entry name" value="Ser-Thr/Tyr_kinase_cat_dom"/>
</dbReference>
<evidence type="ECO:0000256" key="10">
    <source>
        <dbReference type="ARBA" id="ARBA00022777"/>
    </source>
</evidence>
<evidence type="ECO:0000313" key="22">
    <source>
        <dbReference type="EMBL" id="PIN09429.1"/>
    </source>
</evidence>
<dbReference type="PROSITE" id="PS00107">
    <property type="entry name" value="PROTEIN_KINASE_ATP"/>
    <property type="match status" value="1"/>
</dbReference>
<accession>A0A2G9GVX0</accession>
<evidence type="ECO:0000256" key="16">
    <source>
        <dbReference type="ARBA" id="ARBA00047899"/>
    </source>
</evidence>
<evidence type="ECO:0000259" key="21">
    <source>
        <dbReference type="PROSITE" id="PS50011"/>
    </source>
</evidence>
<keyword evidence="12" id="KW-1133">Transmembrane helix</keyword>
<dbReference type="EC" id="2.7.11.1" evidence="3"/>
<evidence type="ECO:0000256" key="20">
    <source>
        <dbReference type="SAM" id="MobiDB-lite"/>
    </source>
</evidence>
<dbReference type="STRING" id="429701.A0A2G9GVX0"/>
<evidence type="ECO:0000256" key="19">
    <source>
        <dbReference type="RuleBase" id="RU000304"/>
    </source>
</evidence>
<dbReference type="FunFam" id="1.10.510.10:FF:000287">
    <property type="entry name" value="probable LRR receptor-like serine/threonine-protein kinase RKF3"/>
    <property type="match status" value="1"/>
</dbReference>
<dbReference type="FunFam" id="3.30.200.20:FF:000228">
    <property type="entry name" value="Serine/threonine-protein kinase BIK1"/>
    <property type="match status" value="1"/>
</dbReference>
<evidence type="ECO:0000256" key="13">
    <source>
        <dbReference type="ARBA" id="ARBA00023136"/>
    </source>
</evidence>
<dbReference type="Gene3D" id="1.10.510.10">
    <property type="entry name" value="Transferase(Phosphotransferase) domain 1"/>
    <property type="match status" value="1"/>
</dbReference>
<evidence type="ECO:0000256" key="14">
    <source>
        <dbReference type="ARBA" id="ARBA00023170"/>
    </source>
</evidence>
<feature type="domain" description="Protein kinase" evidence="21">
    <location>
        <begin position="78"/>
        <end position="362"/>
    </location>
</feature>
<feature type="region of interest" description="Disordered" evidence="20">
    <location>
        <begin position="368"/>
        <end position="389"/>
    </location>
</feature>
<dbReference type="EMBL" id="NKXS01003541">
    <property type="protein sequence ID" value="PIN09429.1"/>
    <property type="molecule type" value="Genomic_DNA"/>
</dbReference>
<dbReference type="InterPro" id="IPR017441">
    <property type="entry name" value="Protein_kinase_ATP_BS"/>
</dbReference>
<evidence type="ECO:0000256" key="7">
    <source>
        <dbReference type="ARBA" id="ARBA00022692"/>
    </source>
</evidence>
<keyword evidence="4" id="KW-1003">Cell membrane</keyword>
<keyword evidence="11 18" id="KW-0067">ATP-binding</keyword>
<protein>
    <recommendedName>
        <fullName evidence="3">non-specific serine/threonine protein kinase</fullName>
        <ecNumber evidence="3">2.7.11.1</ecNumber>
    </recommendedName>
</protein>